<dbReference type="HOGENOM" id="CLU_668434_0_0_6"/>
<dbReference type="GO" id="GO:0016020">
    <property type="term" value="C:membrane"/>
    <property type="evidence" value="ECO:0007669"/>
    <property type="project" value="UniProtKB-SubCell"/>
</dbReference>
<evidence type="ECO:0000313" key="7">
    <source>
        <dbReference type="EMBL" id="GAD30949.1"/>
    </source>
</evidence>
<evidence type="ECO:0000256" key="4">
    <source>
        <dbReference type="ARBA" id="ARBA00023136"/>
    </source>
</evidence>
<reference evidence="8" key="1">
    <citation type="submission" date="2012-12" db="EMBL/GenBank/DDBJ databases">
        <title>Genome Sequence of Photobacterium leiognathi lrivu.4.1.</title>
        <authorList>
            <person name="Urbanczyk H."/>
            <person name="Ogura Y."/>
            <person name="Hayashi T."/>
            <person name="Dunlap P.V."/>
        </authorList>
    </citation>
    <scope>NUCLEOTIDE SEQUENCE [LARGE SCALE GENOMIC DNA]</scope>
    <source>
        <strain evidence="8">lrivu.4.1</strain>
    </source>
</reference>
<gene>
    <name evidence="7" type="ORF">PLEI_2605</name>
</gene>
<feature type="transmembrane region" description="Helical" evidence="5">
    <location>
        <begin position="107"/>
        <end position="128"/>
    </location>
</feature>
<keyword evidence="4 5" id="KW-0472">Membrane</keyword>
<feature type="transmembrane region" description="Helical" evidence="5">
    <location>
        <begin position="197"/>
        <end position="213"/>
    </location>
</feature>
<dbReference type="PANTHER" id="PTHR37422:SF17">
    <property type="entry name" value="O-ANTIGEN LIGASE"/>
    <property type="match status" value="1"/>
</dbReference>
<name>A0A0U1P8P6_PHOLE</name>
<dbReference type="Pfam" id="PF04932">
    <property type="entry name" value="Wzy_C"/>
    <property type="match status" value="1"/>
</dbReference>
<dbReference type="EMBL" id="DF196819">
    <property type="protein sequence ID" value="GAD30949.1"/>
    <property type="molecule type" value="Genomic_DNA"/>
</dbReference>
<dbReference type="Proteomes" id="UP000030675">
    <property type="component" value="Unassembled WGS sequence"/>
</dbReference>
<protein>
    <submittedName>
        <fullName evidence="7">O-Antigen Polymerase family protein</fullName>
    </submittedName>
</protein>
<evidence type="ECO:0000256" key="2">
    <source>
        <dbReference type="ARBA" id="ARBA00022692"/>
    </source>
</evidence>
<feature type="transmembrane region" description="Helical" evidence="5">
    <location>
        <begin position="148"/>
        <end position="168"/>
    </location>
</feature>
<feature type="transmembrane region" description="Helical" evidence="5">
    <location>
        <begin position="319"/>
        <end position="343"/>
    </location>
</feature>
<keyword evidence="2 5" id="KW-0812">Transmembrane</keyword>
<dbReference type="AlphaFoldDB" id="A0A0U1P8P6"/>
<accession>A0A0U1P8P6</accession>
<feature type="domain" description="O-antigen ligase-related" evidence="6">
    <location>
        <begin position="180"/>
        <end position="335"/>
    </location>
</feature>
<keyword evidence="3 5" id="KW-1133">Transmembrane helix</keyword>
<dbReference type="RefSeq" id="WP_023933725.1">
    <property type="nucleotide sequence ID" value="NZ_DF196819.1"/>
</dbReference>
<organism evidence="7 8">
    <name type="scientific">Photobacterium leiognathi lrivu.4.1</name>
    <dbReference type="NCBI Taxonomy" id="1248232"/>
    <lineage>
        <taxon>Bacteria</taxon>
        <taxon>Pseudomonadati</taxon>
        <taxon>Pseudomonadota</taxon>
        <taxon>Gammaproteobacteria</taxon>
        <taxon>Vibrionales</taxon>
        <taxon>Vibrionaceae</taxon>
        <taxon>Photobacterium</taxon>
    </lineage>
</organism>
<proteinExistence type="predicted"/>
<evidence type="ECO:0000259" key="6">
    <source>
        <dbReference type="Pfam" id="PF04932"/>
    </source>
</evidence>
<dbReference type="InterPro" id="IPR051533">
    <property type="entry name" value="WaaL-like"/>
</dbReference>
<evidence type="ECO:0000313" key="8">
    <source>
        <dbReference type="Proteomes" id="UP000030675"/>
    </source>
</evidence>
<feature type="transmembrane region" description="Helical" evidence="5">
    <location>
        <begin position="81"/>
        <end position="100"/>
    </location>
</feature>
<feature type="transmembrane region" description="Helical" evidence="5">
    <location>
        <begin position="225"/>
        <end position="245"/>
    </location>
</feature>
<comment type="subcellular location">
    <subcellularLocation>
        <location evidence="1">Membrane</location>
        <topology evidence="1">Multi-pass membrane protein</topology>
    </subcellularLocation>
</comment>
<dbReference type="eggNOG" id="COG3307">
    <property type="taxonomic scope" value="Bacteria"/>
</dbReference>
<evidence type="ECO:0000256" key="1">
    <source>
        <dbReference type="ARBA" id="ARBA00004141"/>
    </source>
</evidence>
<evidence type="ECO:0000256" key="5">
    <source>
        <dbReference type="SAM" id="Phobius"/>
    </source>
</evidence>
<sequence length="412" mass="45748">MLEIKKDTAIGLVASFLITSALVWNTFLGSAAAALFLLVGGGVVIFHLHRTLLGTQYNWMVMVYPVLAVLSTLWSQYPADTFRAAIQFLLTTIIGIAVVYNIKKEHFFVGLSASVIIIMALSLVSNRVETNGMTGETVLIGYLGSKNFLAQTASIGFFVGFGLFYTLAKTKVEKLIGILSLLFSIAVLLKAKSLGATVTSFGSIFLCFCLYHFSHSPLTQRAQKAILNLIYFLVMCVIIFVYVVFGTPEFNHFMIDIGKDPTLTSRTLIWAEGAKAIAQAPILGAGYNAIFQIGNPIGEAVWKIGLVPPGVGFNFHNMFVHWTVHFGYVGLIIYLLILARLLYNIRVIACGHFQKRDFIPVAYFVFFISRSVLEVDWYTQFTIVHVMYCYCWIELESSAKKAKQLNKKGTIS</sequence>
<feature type="transmembrane region" description="Helical" evidence="5">
    <location>
        <begin position="30"/>
        <end position="48"/>
    </location>
</feature>
<feature type="transmembrane region" description="Helical" evidence="5">
    <location>
        <begin position="57"/>
        <end position="75"/>
    </location>
</feature>
<dbReference type="InterPro" id="IPR007016">
    <property type="entry name" value="O-antigen_ligase-rel_domated"/>
</dbReference>
<dbReference type="PANTHER" id="PTHR37422">
    <property type="entry name" value="TEICHURONIC ACID BIOSYNTHESIS PROTEIN TUAE"/>
    <property type="match status" value="1"/>
</dbReference>
<evidence type="ECO:0000256" key="3">
    <source>
        <dbReference type="ARBA" id="ARBA00022989"/>
    </source>
</evidence>
<feature type="transmembrane region" description="Helical" evidence="5">
    <location>
        <begin position="175"/>
        <end position="191"/>
    </location>
</feature>